<feature type="domain" description="PKS/mFAS DH" evidence="8">
    <location>
        <begin position="3074"/>
        <end position="3342"/>
    </location>
</feature>
<dbReference type="InterPro" id="IPR016036">
    <property type="entry name" value="Malonyl_transacylase_ACP-bd"/>
</dbReference>
<dbReference type="Pfam" id="PF22621">
    <property type="entry name" value="CurL-like_PKS_C"/>
    <property type="match status" value="2"/>
</dbReference>
<reference evidence="9 10" key="1">
    <citation type="submission" date="2021-12" db="EMBL/GenBank/DDBJ databases">
        <title>Discovery of the Pendulisporaceae a myxobacterial family with distinct sporulation behavior and unique specialized metabolism.</title>
        <authorList>
            <person name="Garcia R."/>
            <person name="Popoff A."/>
            <person name="Bader C.D."/>
            <person name="Loehr J."/>
            <person name="Walesch S."/>
            <person name="Walt C."/>
            <person name="Boldt J."/>
            <person name="Bunk B."/>
            <person name="Haeckl F.J.F.P.J."/>
            <person name="Gunesch A.P."/>
            <person name="Birkelbach J."/>
            <person name="Nuebel U."/>
            <person name="Pietschmann T."/>
            <person name="Bach T."/>
            <person name="Mueller R."/>
        </authorList>
    </citation>
    <scope>NUCLEOTIDE SEQUENCE [LARGE SCALE GENOMIC DNA]</scope>
    <source>
        <strain evidence="9 10">MSr12523</strain>
    </source>
</reference>
<evidence type="ECO:0000313" key="9">
    <source>
        <dbReference type="EMBL" id="WXA94862.1"/>
    </source>
</evidence>
<feature type="domain" description="PKS/mFAS DH" evidence="8">
    <location>
        <begin position="1369"/>
        <end position="1640"/>
    </location>
</feature>
<feature type="region of interest" description="C-terminal hotdog fold" evidence="5">
    <location>
        <begin position="1506"/>
        <end position="1640"/>
    </location>
</feature>
<dbReference type="SMART" id="SM00825">
    <property type="entry name" value="PKS_KS"/>
    <property type="match status" value="2"/>
</dbReference>
<feature type="active site" description="Proton donor; for dehydratase activity" evidence="5">
    <location>
        <position position="3263"/>
    </location>
</feature>
<feature type="active site" description="Proton acceptor; for dehydratase activity" evidence="5">
    <location>
        <position position="3105"/>
    </location>
</feature>
<dbReference type="Gene3D" id="3.10.129.110">
    <property type="entry name" value="Polyketide synthase dehydratase"/>
    <property type="match status" value="2"/>
</dbReference>
<feature type="domain" description="Carrier" evidence="6">
    <location>
        <begin position="4174"/>
        <end position="4251"/>
    </location>
</feature>
<dbReference type="Gene3D" id="1.10.1200.10">
    <property type="entry name" value="ACP-like"/>
    <property type="match status" value="3"/>
</dbReference>
<keyword evidence="3" id="KW-0808">Transferase</keyword>
<dbReference type="PROSITE" id="PS00012">
    <property type="entry name" value="PHOSPHOPANTETHEINE"/>
    <property type="match status" value="2"/>
</dbReference>
<proteinExistence type="predicted"/>
<evidence type="ECO:0000313" key="10">
    <source>
        <dbReference type="Proteomes" id="UP001379533"/>
    </source>
</evidence>
<organism evidence="9 10">
    <name type="scientific">Pendulispora brunnea</name>
    <dbReference type="NCBI Taxonomy" id="2905690"/>
    <lineage>
        <taxon>Bacteria</taxon>
        <taxon>Pseudomonadati</taxon>
        <taxon>Myxococcota</taxon>
        <taxon>Myxococcia</taxon>
        <taxon>Myxococcales</taxon>
        <taxon>Sorangiineae</taxon>
        <taxon>Pendulisporaceae</taxon>
        <taxon>Pendulispora</taxon>
    </lineage>
</organism>
<gene>
    <name evidence="9" type="ORF">LZC95_51630</name>
</gene>
<feature type="region of interest" description="N-terminal hotdog fold" evidence="5">
    <location>
        <begin position="1369"/>
        <end position="1493"/>
    </location>
</feature>
<sequence>MNRTEDDLRGWIATSLAKRLGIDPHDIDPRERFTRYGLDSLGAVGLVSELSDMLGRRLSPVLIWQHPTPEALARALVQAPKNAREHARTDAASADAPIAIVGIACRFPNAPDPRSFWQLLREGGDAVTDAPRERWGERGEGLRGGFLDQVDGFDPGFFGIVPREVPTMDPQQRLMLELSWEALEDAGIVPATLKGSSTGVFFGSIWDDYALLAYQQSLTPHTVTGHHRSILANRVSYTFDLHGPSMTVDSACSSALVTVQLACESLRRGETRLALAGGVNLNLVPQSALAVAEMGALSPDGRCFTFDARANGYVRGEGGGVVVLKRLADALRDGDDIYCVVRGGAVNNNGAGNGLTAPSPEAQEALLRQAYQRAGIEPEHVDYVELHGTGTALGDPIEATALGAVLGRARPAERPLRVGSAKTNIGHLEGAAGVVGLLKVVLALHHAQLPPSLHFERANPLIAMEELHLQVQRTLEPWPSDGGRPLVAGVSSFGLGGTNAHVVLSQALPRPVEILPLSAESPEALRREAERWLATGKTVPDAKSQAHRLAVTARSDADRTRRLQAFLEGTRDVGLSVGSAPSTPPRVAFVFAGQGAQWWGMGRGLLQREPVFRAALEACSRWIEREQGWSLLDELTVDRARSRLDRIEVSLPAIIATEIAVAAQWRAWGIEPSVVVGQSTGEIAAAHVAGVLSLEDTMRTICAYGRIIARQRGQGAMGVVGLSWDDAGAELANHSGRLFRAIQHSADSTVLAGEPQALAALFEELERRKVFCRRVAMDVSPHCPLVDGMRAELFEELRKVRPQKGHTPIVSEVTGARLDGERFDAEHWVRNFGDPALFSTAIQWVIDEGYDLFLETSPHPLVAPAVESNLRHAGRRGIALASLRRDEDEHQVMLDTLGALYTRGVPVAWESLARWDRSASPARTEPLVFALSAKSEAAVRAQAARLGEHLDAHPELDLRDVAYTLATARSHLEHRAAIVARDREELGEALASLAGGQAAPNVVLGRSARPGKVVFVFPGQGSQWQGMARALLASSPVFRVQLLQCLDALAPHLGGVDLLAVLRGDEGTASLDRVDVVQPALFAVMVALAALWRSMGVEPDAVIGHSQGEIAAAFVAGALSLEDAAKVVALRSRALATVAGHGAMAAIELGVDALATYLAPFRDTLSIAATNSARATLVSGDATSIDALLERLGAAEIFARKIRVDYASHSSQMELLREALQDALRDVAPRGCTVPLYSTVTAAPIEGHELGAEYWYRNLRQTVRFAEAADRLVADGHRFFVEVSPHPVLTLALSQLESAPGVVGSLRRDAGDMDQFLRSLAELHTRGLSLVRAVPRARRVRLPTYAFQRERFWLEQAPSLGKRRGSPGHWLHGERRPSPGTEVLFVAPVDLEQHGYLAEHRVFGEIVAPGAFHLAALLSAAEEAFARTSIALEQVELPRPLALAATDSALLHVVFSPARNDVEYSFSTSTPDAEGTGWHVHARGTLRFEGREATEDHLSEARARCCAPVEPAALYEELGANEIALGASFRRIESLARSEGEVLAALRAEPQPHGPLHPTELDACLQTLAVVSPAGAFVPFSIERLAFYGRGHGPAWCHARLRTANDSGCVGDLRVFDDAGHVIAELEGLHLKRASKEAMLGERGAHARWAYEVSWTKQARTKTRVEPGVWRIEGTDAGLVQAVGEALSAKGARIATDEDWQSARGIVLLCTRDGMGAAQEEAYAKVLHWVKTLSGATTRNVPRLYIVTHATQQVTADEQVQPALAVLWGMGRTVRYEHSELACTLVDLAAGEANAADLASELLSASKEDEVALRPAGRYVGRLTACVTTPSQPVAVRPDATYLVTGGLGALGRRVAAWLVAQGARSLVLMGRNAASALESIAHLEAQGARVVLAQADVGDAEAVERVLLHIDAELPPLRGVVHAAGVLDDALLAAQDVARYQNVARPKVWGAHHLDRLTRGKGLDFFVLYSSVAAVLGSPGQANYAAANAYLDALARQRRAAGEAALSIDWGAFAGEGLAAAHENRGARLSARGLRSFSPDQSMALLEAALARPSAQIAWMDIDGRQWLEFYPQMAHSPRLSPLLKTRPSANKARPTDLDAFVREQVATVTRLDASAIAADVPLTTLGLDSLMGLELRNRLEAALGLKLPATLIWTYPSLAALTGYLAASLQGAASSEPAVREAAARQVGAEPIAIVGMACRFPGGADDPQSFWRLLVEGVDTVTEIPASRWPEGSRPKGAPGTQWAALLDSVDGFDADFFGISPREAVGIDPQHRLLLELTWEALEDAHVVPARLDGSRTGVFVGVMGQDYNLRTLARPASELDVYSSTGNGSSFAAGRISYVFGLQGPCLAVDTACSSSLVAVHLACQSLRHGESQLALAAGVNLILSPLSMEVVARTQALSPDGRCRTFDARANGFVRGEGGAVLVLERLSDAQAAGHRVWAVIRGSATNQDGRSTGLTAPNVLSQQELLTQALRSAGLEGHEVGYVEAHGTGTSLGDPIEHEALKAVLGRPRENGTSCALGSVKTNLGHLEAAAGIAGLIKAVLSLEHELIPPHLHFETLNPRMSLEDTPFVIPTEARPWKKGPPRVAGISSFGLSGVNAHVLIEEPPAVDTPAGSEEAACFLLPLSAKSPAALSALAQAYAAHLGDPHAPSLKDVCHTAGTQRTHHAHRLAVVASSPAEMSERLAALARGESRPHCSLGGRRVDGACVFVFPGQGSQWVGMGRRLLEREPVFRGALEACDAALRPWVGGGLLEALLSPELPELLERVEYVQPMLFAMQVALAAQWRAWGLEPRAVVGHSMGEVAAAHVAGVLSLEDAAAILGVRSAAVATMQGQGGMALVELPRDEAERRLHGLEDRLAVAAHNGPRTCLLSGALEDLEALLARLEGEGVFCRRVKVTYASHSPQMDALAPGLRDRLAKLAPTEAKVPMLSTVTGEWVQGSELGPEYWIRNLREPVRFWDAAQRLEREGHRIFVEVSAHPVLVPSLEDGFSSQARTTAVFPTLRRDEDERASMLATLGSLYTSGQSLPFARWSGAGASPVRGLPRYPWQRERFWIDERAVRTPETRGEHPLLGAHLEASRGKHYFDAEISARRPAYLADHRAAGAAVFPGAGYVEMALAGAQRIFGASHGIDEVHFEAILELGEKPVTLQLAIDAERMAFEIFSRADRHWTLHARGTLRAVSEAAPAASLDAIRARCPKAVTAEAHYQGLAQLGLDYGPAFQGVREVWRGEGEAIAQVRIPEPLDADLVYGLHPALFDACLQVAGGLLSAGENGERRALPVAARSVRTFGALRGELWCHAVRTSPSSARLDVYDGSGGRVLEVGALDVRFLERPRSEPFYGIEWIAQPLAPARATEGRAFWILLAGGLAEGLAARLEAAGHGAACIPNLGTGESLERTLRAILAAADAPCRGIVHLASLDPSASLEDAQRRGYESVVALVQALARMGLRDAPRLWLVTGGARDVLPEQHIHPAAAPLWGLARTIAHEMPELRCSCVDLSPVPDGQELDALANELLDEAGREDQIGLRGGQRFVARLKRGVPSHPVPRAERPYRMQTPKPGVLDHIGFCAAPRPDALADGDVEIEVSAAGLNFLDVLAALGAIGDLDGTGRVSLGFECAGRIARVGSGVSGVSDLHPGQEVLAIAPGAFASHVVTQASLVVPKPAAMRPEDAAAIPVAFMTAVHALEDVARLRPGERVLIHAAAGGVGLAAVQVAQRIGAEIFATAGSEEKRALLRSLGVAHVMDSRTLAFADDVLARTNGEGVDVVLNSLGGAFIAKSFGVLRNYGRFVEIGKRDYFDDQPLGLRPFLRKLTFSLIDLRGMTRERPEIVQRLFREVVARFASGALRVPPLCIYPVAQAVEAFRFMAQGSHTGKIVFSFAEAPATVSASVEPRIRPDGTYLVTGGLGGVGLELARALAAQGARHLVLAGRRVPGHEAIPRLESLRAAGVTVETVQLDVADADQVAALVARMGADLPPLRGIVHAAAVLADATLLRTTVESCRAVAAPKILGAWNLHTQTEGQPLDFFVLCSSVASVLGSPGQGNYSAANAFLDAVAHHRNARGLPASSINFGPWAEVGLAAAQANRGERIALRGIESFSPAEGADVFLRLLASSPVQVAAMRFHPRQWTESYLSAARSPLLSELSPQDGAAAGDAAKAFRDRVRAMAPAERPMALERELQQHLGHVLRRAPDALDPSAPFKSLGVDSLMAIEFRNRLETSLGASLSAALIWQHPSIEALATHLAAGLDVGPPPQPEAPAPEVSAQGAQRILQALKKLATRTSGAKLPESKPQ</sequence>
<dbReference type="PROSITE" id="PS50075">
    <property type="entry name" value="CARRIER"/>
    <property type="match status" value="3"/>
</dbReference>
<evidence type="ECO:0000256" key="1">
    <source>
        <dbReference type="ARBA" id="ARBA00022450"/>
    </source>
</evidence>
<keyword evidence="1" id="KW-0596">Phosphopantetheine</keyword>
<dbReference type="Gene3D" id="3.40.47.10">
    <property type="match status" value="2"/>
</dbReference>
<keyword evidence="2" id="KW-0597">Phosphoprotein</keyword>
<dbReference type="InterPro" id="IPR020807">
    <property type="entry name" value="PKS_DH"/>
</dbReference>
<dbReference type="InterPro" id="IPR013968">
    <property type="entry name" value="PKS_KR"/>
</dbReference>
<dbReference type="InterPro" id="IPR057326">
    <property type="entry name" value="KR_dom"/>
</dbReference>
<dbReference type="SUPFAM" id="SSF55048">
    <property type="entry name" value="Probable ACP-binding domain of malonyl-CoA ACP transacylase"/>
    <property type="match status" value="3"/>
</dbReference>
<dbReference type="SUPFAM" id="SSF52151">
    <property type="entry name" value="FabD/lysophospholipase-like"/>
    <property type="match status" value="3"/>
</dbReference>
<dbReference type="SMART" id="SM00829">
    <property type="entry name" value="PKS_ER"/>
    <property type="match status" value="1"/>
</dbReference>
<dbReference type="InterPro" id="IPR049551">
    <property type="entry name" value="PKS_DH_C"/>
</dbReference>
<feature type="domain" description="Ketosynthase family 3 (KS3)" evidence="7">
    <location>
        <begin position="95"/>
        <end position="506"/>
    </location>
</feature>
<dbReference type="InterPro" id="IPR049900">
    <property type="entry name" value="PKS_mFAS_DH"/>
</dbReference>
<dbReference type="InterPro" id="IPR014030">
    <property type="entry name" value="Ketoacyl_synth_N"/>
</dbReference>
<dbReference type="PANTHER" id="PTHR43775">
    <property type="entry name" value="FATTY ACID SYNTHASE"/>
    <property type="match status" value="1"/>
</dbReference>
<evidence type="ECO:0000259" key="7">
    <source>
        <dbReference type="PROSITE" id="PS52004"/>
    </source>
</evidence>
<dbReference type="Pfam" id="PF16197">
    <property type="entry name" value="KAsynt_C_assoc"/>
    <property type="match status" value="1"/>
</dbReference>
<feature type="region of interest" description="C-terminal hotdog fold" evidence="5">
    <location>
        <begin position="3203"/>
        <end position="3342"/>
    </location>
</feature>
<dbReference type="SUPFAM" id="SSF53901">
    <property type="entry name" value="Thiolase-like"/>
    <property type="match status" value="2"/>
</dbReference>
<dbReference type="InterPro" id="IPR020841">
    <property type="entry name" value="PKS_Beta-ketoAc_synthase_dom"/>
</dbReference>
<evidence type="ECO:0000259" key="6">
    <source>
        <dbReference type="PROSITE" id="PS50075"/>
    </source>
</evidence>
<dbReference type="PROSITE" id="PS52004">
    <property type="entry name" value="KS3_2"/>
    <property type="match status" value="2"/>
</dbReference>
<dbReference type="Pfam" id="PF08659">
    <property type="entry name" value="KR"/>
    <property type="match status" value="2"/>
</dbReference>
<keyword evidence="10" id="KW-1185">Reference proteome</keyword>
<feature type="region of interest" description="N-terminal hotdog fold" evidence="5">
    <location>
        <begin position="3074"/>
        <end position="3190"/>
    </location>
</feature>
<dbReference type="SMART" id="SM00826">
    <property type="entry name" value="PKS_DH"/>
    <property type="match status" value="2"/>
</dbReference>
<dbReference type="EMBL" id="CP089982">
    <property type="protein sequence ID" value="WXA94862.1"/>
    <property type="molecule type" value="Genomic_DNA"/>
</dbReference>
<name>A0ABZ2K845_9BACT</name>
<feature type="domain" description="Carrier" evidence="6">
    <location>
        <begin position="2097"/>
        <end position="2171"/>
    </location>
</feature>
<dbReference type="InterPro" id="IPR014031">
    <property type="entry name" value="Ketoacyl_synth_C"/>
</dbReference>
<feature type="domain" description="Ketosynthase family 3 (KS3)" evidence="7">
    <location>
        <begin position="2191"/>
        <end position="2610"/>
    </location>
</feature>
<evidence type="ECO:0000256" key="4">
    <source>
        <dbReference type="ARBA" id="ARBA00023268"/>
    </source>
</evidence>
<dbReference type="SMART" id="SM00827">
    <property type="entry name" value="PKS_AT"/>
    <property type="match status" value="3"/>
</dbReference>
<dbReference type="CDD" id="cd00833">
    <property type="entry name" value="PKS"/>
    <property type="match status" value="2"/>
</dbReference>
<dbReference type="Pfam" id="PF02801">
    <property type="entry name" value="Ketoacyl-synt_C"/>
    <property type="match status" value="2"/>
</dbReference>
<feature type="active site" description="Proton acceptor; for dehydratase activity" evidence="5">
    <location>
        <position position="1400"/>
    </location>
</feature>
<dbReference type="Pfam" id="PF00109">
    <property type="entry name" value="ketoacyl-synt"/>
    <property type="match status" value="2"/>
</dbReference>
<dbReference type="CDD" id="cd08955">
    <property type="entry name" value="KR_2_FAS_SDR_x"/>
    <property type="match status" value="2"/>
</dbReference>
<dbReference type="InterPro" id="IPR042104">
    <property type="entry name" value="PKS_dehydratase_sf"/>
</dbReference>
<dbReference type="InterPro" id="IPR016039">
    <property type="entry name" value="Thiolase-like"/>
</dbReference>
<dbReference type="InterPro" id="IPR001227">
    <property type="entry name" value="Ac_transferase_dom_sf"/>
</dbReference>
<dbReference type="InterPro" id="IPR013154">
    <property type="entry name" value="ADH-like_N"/>
</dbReference>
<protein>
    <submittedName>
        <fullName evidence="9">SDR family NAD(P)-dependent oxidoreductase</fullName>
    </submittedName>
</protein>
<dbReference type="InterPro" id="IPR009081">
    <property type="entry name" value="PP-bd_ACP"/>
</dbReference>
<dbReference type="Pfam" id="PF08240">
    <property type="entry name" value="ADH_N"/>
    <property type="match status" value="1"/>
</dbReference>
<dbReference type="Pfam" id="PF13602">
    <property type="entry name" value="ADH_zinc_N_2"/>
    <property type="match status" value="1"/>
</dbReference>
<feature type="active site" description="Proton donor; for dehydratase activity" evidence="5">
    <location>
        <position position="1562"/>
    </location>
</feature>
<dbReference type="Gene3D" id="3.30.70.3290">
    <property type="match status" value="3"/>
</dbReference>
<dbReference type="Pfam" id="PF00698">
    <property type="entry name" value="Acyl_transf_1"/>
    <property type="match status" value="3"/>
</dbReference>
<evidence type="ECO:0000259" key="8">
    <source>
        <dbReference type="PROSITE" id="PS52019"/>
    </source>
</evidence>
<dbReference type="Gene3D" id="3.40.366.10">
    <property type="entry name" value="Malonyl-Coenzyme A Acyl Carrier Protein, domain 2"/>
    <property type="match status" value="3"/>
</dbReference>
<feature type="domain" description="Carrier" evidence="6">
    <location>
        <begin position="3"/>
        <end position="80"/>
    </location>
</feature>
<dbReference type="Pfam" id="PF14765">
    <property type="entry name" value="PS-DH"/>
    <property type="match status" value="2"/>
</dbReference>
<dbReference type="PROSITE" id="PS52019">
    <property type="entry name" value="PKS_MFAS_DH"/>
    <property type="match status" value="2"/>
</dbReference>
<dbReference type="Pfam" id="PF21089">
    <property type="entry name" value="PKS_DH_N"/>
    <property type="match status" value="2"/>
</dbReference>
<evidence type="ECO:0000256" key="5">
    <source>
        <dbReference type="PROSITE-ProRule" id="PRU01363"/>
    </source>
</evidence>
<dbReference type="InterPro" id="IPR018201">
    <property type="entry name" value="Ketoacyl_synth_AS"/>
</dbReference>
<dbReference type="CDD" id="cd05195">
    <property type="entry name" value="enoyl_red"/>
    <property type="match status" value="1"/>
</dbReference>
<dbReference type="InterPro" id="IPR016035">
    <property type="entry name" value="Acyl_Trfase/lysoPLipase"/>
</dbReference>
<accession>A0ABZ2K845</accession>
<dbReference type="InterPro" id="IPR014043">
    <property type="entry name" value="Acyl_transferase_dom"/>
</dbReference>
<dbReference type="RefSeq" id="WP_394845472.1">
    <property type="nucleotide sequence ID" value="NZ_CP089982.1"/>
</dbReference>
<dbReference type="InterPro" id="IPR050091">
    <property type="entry name" value="PKS_NRPS_Biosynth_Enz"/>
</dbReference>
<dbReference type="PANTHER" id="PTHR43775:SF37">
    <property type="entry name" value="SI:DKEY-61P9.11"/>
    <property type="match status" value="1"/>
</dbReference>
<evidence type="ECO:0000256" key="3">
    <source>
        <dbReference type="ARBA" id="ARBA00022679"/>
    </source>
</evidence>
<dbReference type="Proteomes" id="UP001379533">
    <property type="component" value="Chromosome"/>
</dbReference>
<dbReference type="InterPro" id="IPR020843">
    <property type="entry name" value="ER"/>
</dbReference>
<dbReference type="InterPro" id="IPR006162">
    <property type="entry name" value="Ppantetheine_attach_site"/>
</dbReference>
<dbReference type="SUPFAM" id="SSF51735">
    <property type="entry name" value="NAD(P)-binding Rossmann-fold domains"/>
    <property type="match status" value="5"/>
</dbReference>
<dbReference type="SMART" id="SM00822">
    <property type="entry name" value="PKS_KR"/>
    <property type="match status" value="2"/>
</dbReference>
<dbReference type="InterPro" id="IPR020806">
    <property type="entry name" value="PKS_PP-bd"/>
</dbReference>
<evidence type="ECO:0000256" key="2">
    <source>
        <dbReference type="ARBA" id="ARBA00022553"/>
    </source>
</evidence>
<dbReference type="InterPro" id="IPR049552">
    <property type="entry name" value="PKS_DH_N"/>
</dbReference>
<dbReference type="InterPro" id="IPR036736">
    <property type="entry name" value="ACP-like_sf"/>
</dbReference>
<dbReference type="Pfam" id="PF00550">
    <property type="entry name" value="PP-binding"/>
    <property type="match status" value="3"/>
</dbReference>
<dbReference type="InterPro" id="IPR036291">
    <property type="entry name" value="NAD(P)-bd_dom_sf"/>
</dbReference>
<dbReference type="SMART" id="SM00823">
    <property type="entry name" value="PKS_PP"/>
    <property type="match status" value="3"/>
</dbReference>
<dbReference type="PROSITE" id="PS00606">
    <property type="entry name" value="KS3_1"/>
    <property type="match status" value="2"/>
</dbReference>
<keyword evidence="4" id="KW-0511">Multifunctional enzyme</keyword>
<dbReference type="Gene3D" id="3.90.180.10">
    <property type="entry name" value="Medium-chain alcohol dehydrogenases, catalytic domain"/>
    <property type="match status" value="1"/>
</dbReference>
<dbReference type="SMART" id="SM01294">
    <property type="entry name" value="PKS_PP_betabranch"/>
    <property type="match status" value="3"/>
</dbReference>
<dbReference type="SUPFAM" id="SSF47336">
    <property type="entry name" value="ACP-like"/>
    <property type="match status" value="3"/>
</dbReference>
<dbReference type="InterPro" id="IPR032821">
    <property type="entry name" value="PKS_assoc"/>
</dbReference>
<dbReference type="Gene3D" id="3.40.50.720">
    <property type="entry name" value="NAD(P)-binding Rossmann-like Domain"/>
    <property type="match status" value="4"/>
</dbReference>
<dbReference type="InterPro" id="IPR011032">
    <property type="entry name" value="GroES-like_sf"/>
</dbReference>
<dbReference type="SUPFAM" id="SSF50129">
    <property type="entry name" value="GroES-like"/>
    <property type="match status" value="1"/>
</dbReference>